<evidence type="ECO:0000259" key="1">
    <source>
        <dbReference type="PROSITE" id="PS50405"/>
    </source>
</evidence>
<dbReference type="SUPFAM" id="SSF47616">
    <property type="entry name" value="GST C-terminal domain-like"/>
    <property type="match status" value="1"/>
</dbReference>
<gene>
    <name evidence="2" type="ORF">GOB84_02215</name>
</gene>
<dbReference type="PANTHER" id="PTHR44051">
    <property type="entry name" value="GLUTATHIONE S-TRANSFERASE-RELATED"/>
    <property type="match status" value="1"/>
</dbReference>
<dbReference type="PROSITE" id="PS50405">
    <property type="entry name" value="GST_CTER"/>
    <property type="match status" value="1"/>
</dbReference>
<evidence type="ECO:0000313" key="2">
    <source>
        <dbReference type="EMBL" id="NHO31385.1"/>
    </source>
</evidence>
<dbReference type="PANTHER" id="PTHR44051:SF19">
    <property type="entry name" value="DISULFIDE-BOND OXIDOREDUCTASE YFCG"/>
    <property type="match status" value="1"/>
</dbReference>
<dbReference type="EMBL" id="WOSW01000002">
    <property type="protein sequence ID" value="NHO31385.1"/>
    <property type="molecule type" value="Genomic_DNA"/>
</dbReference>
<dbReference type="Pfam" id="PF13410">
    <property type="entry name" value="GST_C_2"/>
    <property type="match status" value="1"/>
</dbReference>
<dbReference type="InterPro" id="IPR010987">
    <property type="entry name" value="Glutathione-S-Trfase_C-like"/>
</dbReference>
<sequence>MRTITSLQALACVLRCRTDYRREAERHYQVLNDHTEGRSFIVGDRYTIADMSAWGWLERAARVMKGAGRPLARWSGLARFMDMMNARPAISQAHAIMDGHAFKVTMDEDARRAMYPISFPA</sequence>
<feature type="domain" description="GST C-terminal" evidence="1">
    <location>
        <begin position="1"/>
        <end position="117"/>
    </location>
</feature>
<name>A0ABX0K666_9PROT</name>
<accession>A0ABX0K666</accession>
<protein>
    <recommendedName>
        <fullName evidence="1">GST C-terminal domain-containing protein</fullName>
    </recommendedName>
</protein>
<organism evidence="2 3">
    <name type="scientific">Acetobacter fallax</name>
    <dbReference type="NCBI Taxonomy" id="1737473"/>
    <lineage>
        <taxon>Bacteria</taxon>
        <taxon>Pseudomonadati</taxon>
        <taxon>Pseudomonadota</taxon>
        <taxon>Alphaproteobacteria</taxon>
        <taxon>Acetobacterales</taxon>
        <taxon>Acetobacteraceae</taxon>
        <taxon>Acetobacter</taxon>
    </lineage>
</organism>
<dbReference type="Gene3D" id="1.20.1050.10">
    <property type="match status" value="1"/>
</dbReference>
<dbReference type="InterPro" id="IPR036282">
    <property type="entry name" value="Glutathione-S-Trfase_C_sf"/>
</dbReference>
<evidence type="ECO:0000313" key="3">
    <source>
        <dbReference type="Proteomes" id="UP000615326"/>
    </source>
</evidence>
<dbReference type="Proteomes" id="UP000615326">
    <property type="component" value="Unassembled WGS sequence"/>
</dbReference>
<comment type="caution">
    <text evidence="2">The sequence shown here is derived from an EMBL/GenBank/DDBJ whole genome shotgun (WGS) entry which is preliminary data.</text>
</comment>
<reference evidence="2 3" key="1">
    <citation type="journal article" date="2020" name="Int. J. Syst. Evol. Microbiol.">
        <title>Novel acetic acid bacteria from cider fermentations: Acetobacter conturbans sp. nov. and Acetobacter fallax sp. nov.</title>
        <authorList>
            <person name="Sombolestani A.S."/>
            <person name="Cleenwerck I."/>
            <person name="Cnockaert M."/>
            <person name="Borremans W."/>
            <person name="Wieme A.D."/>
            <person name="De Vuyst L."/>
            <person name="Vandamme P."/>
        </authorList>
    </citation>
    <scope>NUCLEOTIDE SEQUENCE [LARGE SCALE GENOMIC DNA]</scope>
    <source>
        <strain evidence="2 3">LMG 1637</strain>
    </source>
</reference>
<keyword evidence="3" id="KW-1185">Reference proteome</keyword>
<proteinExistence type="predicted"/>